<gene>
    <name evidence="4" type="ORF">ACFOWE_26045</name>
</gene>
<protein>
    <submittedName>
        <fullName evidence="4">DUF305 domain-containing protein</fullName>
    </submittedName>
</protein>
<dbReference type="InterPro" id="IPR005183">
    <property type="entry name" value="DUF305_CopM-like"/>
</dbReference>
<evidence type="ECO:0000313" key="4">
    <source>
        <dbReference type="EMBL" id="MFC4061779.1"/>
    </source>
</evidence>
<sequence>MSGRPVAGRVFSAVAFVLVGVGLGVWLPEGGPSPGVSRVVAGGAVDVGFAQDMVVHHQQAVTMAQVVRGRVGPSVAGVASAMELNQVREIGVMQGWLALWGAPQVPSGAAMTWMGGRHKDHKDHGDHGGHGGGVMPGMASQEEIGRLGEGEGEEVEVWFLKLMIRHHEGGLVMAAEAARRAGHPQVRALALVMAAEQREEIAVMGGLLAALGHGPLPSPVGG</sequence>
<dbReference type="EMBL" id="JBHSBM010000036">
    <property type="protein sequence ID" value="MFC4061779.1"/>
    <property type="molecule type" value="Genomic_DNA"/>
</dbReference>
<keyword evidence="5" id="KW-1185">Reference proteome</keyword>
<dbReference type="PANTHER" id="PTHR36933:SF1">
    <property type="entry name" value="SLL0788 PROTEIN"/>
    <property type="match status" value="1"/>
</dbReference>
<dbReference type="Proteomes" id="UP001595850">
    <property type="component" value="Unassembled WGS sequence"/>
</dbReference>
<evidence type="ECO:0000256" key="2">
    <source>
        <dbReference type="SAM" id="Phobius"/>
    </source>
</evidence>
<keyword evidence="2" id="KW-0472">Membrane</keyword>
<evidence type="ECO:0000256" key="1">
    <source>
        <dbReference type="SAM" id="MobiDB-lite"/>
    </source>
</evidence>
<dbReference type="Pfam" id="PF03713">
    <property type="entry name" value="DUF305"/>
    <property type="match status" value="1"/>
</dbReference>
<name>A0ABV8IFR8_9ACTN</name>
<feature type="region of interest" description="Disordered" evidence="1">
    <location>
        <begin position="119"/>
        <end position="138"/>
    </location>
</feature>
<feature type="transmembrane region" description="Helical" evidence="2">
    <location>
        <begin position="6"/>
        <end position="28"/>
    </location>
</feature>
<keyword evidence="2" id="KW-1133">Transmembrane helix</keyword>
<keyword evidence="2" id="KW-0812">Transmembrane</keyword>
<evidence type="ECO:0000259" key="3">
    <source>
        <dbReference type="Pfam" id="PF03713"/>
    </source>
</evidence>
<organism evidence="4 5">
    <name type="scientific">Planomonospora corallina</name>
    <dbReference type="NCBI Taxonomy" id="1806052"/>
    <lineage>
        <taxon>Bacteria</taxon>
        <taxon>Bacillati</taxon>
        <taxon>Actinomycetota</taxon>
        <taxon>Actinomycetes</taxon>
        <taxon>Streptosporangiales</taxon>
        <taxon>Streptosporangiaceae</taxon>
        <taxon>Planomonospora</taxon>
    </lineage>
</organism>
<dbReference type="Gene3D" id="1.20.1260.10">
    <property type="match status" value="1"/>
</dbReference>
<evidence type="ECO:0000313" key="5">
    <source>
        <dbReference type="Proteomes" id="UP001595850"/>
    </source>
</evidence>
<proteinExistence type="predicted"/>
<accession>A0ABV8IFR8</accession>
<feature type="domain" description="DUF305" evidence="3">
    <location>
        <begin position="46"/>
        <end position="207"/>
    </location>
</feature>
<comment type="caution">
    <text evidence="4">The sequence shown here is derived from an EMBL/GenBank/DDBJ whole genome shotgun (WGS) entry which is preliminary data.</text>
</comment>
<reference evidence="5" key="1">
    <citation type="journal article" date="2019" name="Int. J. Syst. Evol. Microbiol.">
        <title>The Global Catalogue of Microorganisms (GCM) 10K type strain sequencing project: providing services to taxonomists for standard genome sequencing and annotation.</title>
        <authorList>
            <consortium name="The Broad Institute Genomics Platform"/>
            <consortium name="The Broad Institute Genome Sequencing Center for Infectious Disease"/>
            <person name="Wu L."/>
            <person name="Ma J."/>
        </authorList>
    </citation>
    <scope>NUCLEOTIDE SEQUENCE [LARGE SCALE GENOMIC DNA]</scope>
    <source>
        <strain evidence="5">TBRC 4489</strain>
    </source>
</reference>
<dbReference type="PANTHER" id="PTHR36933">
    <property type="entry name" value="SLL0788 PROTEIN"/>
    <property type="match status" value="1"/>
</dbReference>
<dbReference type="InterPro" id="IPR012347">
    <property type="entry name" value="Ferritin-like"/>
</dbReference>
<dbReference type="RefSeq" id="WP_377292282.1">
    <property type="nucleotide sequence ID" value="NZ_JBHSBM010000036.1"/>
</dbReference>